<dbReference type="EMBL" id="GBRH01263300">
    <property type="protein sequence ID" value="JAD34595.1"/>
    <property type="molecule type" value="Transcribed_RNA"/>
</dbReference>
<proteinExistence type="predicted"/>
<protein>
    <submittedName>
        <fullName evidence="1">Uncharacterized protein</fullName>
    </submittedName>
</protein>
<reference evidence="1" key="2">
    <citation type="journal article" date="2015" name="Data Brief">
        <title>Shoot transcriptome of the giant reed, Arundo donax.</title>
        <authorList>
            <person name="Barrero R.A."/>
            <person name="Guerrero F.D."/>
            <person name="Moolhuijzen P."/>
            <person name="Goolsby J.A."/>
            <person name="Tidwell J."/>
            <person name="Bellgard S.E."/>
            <person name="Bellgard M.I."/>
        </authorList>
    </citation>
    <scope>NUCLEOTIDE SEQUENCE</scope>
    <source>
        <tissue evidence="1">Shoot tissue taken approximately 20 cm above the soil surface</tissue>
    </source>
</reference>
<evidence type="ECO:0000313" key="1">
    <source>
        <dbReference type="EMBL" id="JAD34595.1"/>
    </source>
</evidence>
<name>A0A0A8ZD16_ARUDO</name>
<dbReference type="AlphaFoldDB" id="A0A0A8ZD16"/>
<accession>A0A0A8ZD16</accession>
<reference evidence="1" key="1">
    <citation type="submission" date="2014-09" db="EMBL/GenBank/DDBJ databases">
        <authorList>
            <person name="Magalhaes I.L.F."/>
            <person name="Oliveira U."/>
            <person name="Santos F.R."/>
            <person name="Vidigal T.H.D.A."/>
            <person name="Brescovit A.D."/>
            <person name="Santos A.J."/>
        </authorList>
    </citation>
    <scope>NUCLEOTIDE SEQUENCE</scope>
    <source>
        <tissue evidence="1">Shoot tissue taken approximately 20 cm above the soil surface</tissue>
    </source>
</reference>
<organism evidence="1">
    <name type="scientific">Arundo donax</name>
    <name type="common">Giant reed</name>
    <name type="synonym">Donax arundinaceus</name>
    <dbReference type="NCBI Taxonomy" id="35708"/>
    <lineage>
        <taxon>Eukaryota</taxon>
        <taxon>Viridiplantae</taxon>
        <taxon>Streptophyta</taxon>
        <taxon>Embryophyta</taxon>
        <taxon>Tracheophyta</taxon>
        <taxon>Spermatophyta</taxon>
        <taxon>Magnoliopsida</taxon>
        <taxon>Liliopsida</taxon>
        <taxon>Poales</taxon>
        <taxon>Poaceae</taxon>
        <taxon>PACMAD clade</taxon>
        <taxon>Arundinoideae</taxon>
        <taxon>Arundineae</taxon>
        <taxon>Arundo</taxon>
    </lineage>
</organism>
<sequence>MVSSLLNKFISIDVARNGYRLKKKSSIHRAHRPLIGNRLMTHAKLPIHHHSWETYVV</sequence>